<evidence type="ECO:0000256" key="12">
    <source>
        <dbReference type="PROSITE-ProRule" id="PRU00169"/>
    </source>
</evidence>
<feature type="transmembrane region" description="Helical" evidence="14">
    <location>
        <begin position="185"/>
        <end position="206"/>
    </location>
</feature>
<evidence type="ECO:0000256" key="11">
    <source>
        <dbReference type="ARBA" id="ARBA00023136"/>
    </source>
</evidence>
<evidence type="ECO:0000256" key="9">
    <source>
        <dbReference type="ARBA" id="ARBA00022840"/>
    </source>
</evidence>
<dbReference type="CDD" id="cd00082">
    <property type="entry name" value="HisKA"/>
    <property type="match status" value="1"/>
</dbReference>
<dbReference type="PRINTS" id="PR00344">
    <property type="entry name" value="BCTRLSENSOR"/>
</dbReference>
<keyword evidence="4" id="KW-1003">Cell membrane</keyword>
<dbReference type="SUPFAM" id="SSF158472">
    <property type="entry name" value="HAMP domain-like"/>
    <property type="match status" value="1"/>
</dbReference>
<sequence>MRKVLPSSIRRRYLVLSLSILFFLATAGAGAFIYMKDSQDELKLKREAMYEKQVELEQLRDSLNDLFFRVRGYIAYQNSTELDRAYTDIEQVHRSLQDLQELNLTETEQQMIVELTAFLDTYENEALPSVIVLVGDNDYKGVRTLASGGMTAEVNRFIEYVKQYKTAIDDDLESLSEDMLQQANLLTFGTITFILFMYLFISYFIWRMMNDIVKPLERIREVADDFTSGKSFSLLPVDRNDEIGVLNASFGSMIRTIQDKEEELMAQNEELVMQQEELQEHQAKIEESLAETNQTKDRLERYNELNHVLSFSLNKQELSHCVLDYLDKVYQLDLGLFWIRDSGEHALKGVTKSMFSDFQNSQSEYVDQRLKEAPFFTIKREAVQEKGLALDPVYVHDYFAGVHHPNGDMAALFGGSRIGRDFTAQEQKDMLGLLNRVYLAIERIQLYDRNVQERMLNERIINNINEGIQFVGTDGEMLQRNEALGSILDCGHMPLDAALEKEEWIDRLANQADDPLNMKVFIGKCLNQAGQGVSKHRYKVIRPTERVVDVYSAPVMIDGIKTGTIFVHRDITKEYEVDQMKTELVSTVSHELRTPLSSVLGFTELLLHKQLKPEKQKKYLETIYKEAKRLTNLINDFLDLQRMETGSQVYRMDEILLNEIAVEAIGRFRSESSHPFVIVDEAPNVKVEGDRDRIAQVLTNIIGNAVKFSPDGGHVTLTLSNEADQVVVSVRDEGIGIPSEDVPKLFNKFQRIDNSARRKIGGTGLGLAICREIIEKHNGSISIESDEGVGTTVRFSLPLVSAGTSQMIGTETQENSPSVMIVEDDMSLALLLSEELKMNGFTVIYHMSPMDAFEEAKRTDLVGVVIDIMLGDELDGWDLVRLLKEEKKTRHIPIIISSALDPHQEAGHLSQIDHYLTKPYPPKQLSKAVLGFLSEPVQKGVIFYPEEGSDEHESK</sequence>
<dbReference type="GO" id="GO:0005886">
    <property type="term" value="C:plasma membrane"/>
    <property type="evidence" value="ECO:0007669"/>
    <property type="project" value="UniProtKB-SubCell"/>
</dbReference>
<dbReference type="InterPro" id="IPR003661">
    <property type="entry name" value="HisK_dim/P_dom"/>
</dbReference>
<dbReference type="InterPro" id="IPR005467">
    <property type="entry name" value="His_kinase_dom"/>
</dbReference>
<dbReference type="SMART" id="SM00304">
    <property type="entry name" value="HAMP"/>
    <property type="match status" value="1"/>
</dbReference>
<dbReference type="Pfam" id="PF00672">
    <property type="entry name" value="HAMP"/>
    <property type="match status" value="1"/>
</dbReference>
<dbReference type="SUPFAM" id="SSF47384">
    <property type="entry name" value="Homodimeric domain of signal transducing histidine kinase"/>
    <property type="match status" value="1"/>
</dbReference>
<reference evidence="18 19" key="1">
    <citation type="submission" date="2017-01" db="EMBL/GenBank/DDBJ databases">
        <authorList>
            <person name="Mah S.A."/>
            <person name="Swanson W.J."/>
            <person name="Moy G.W."/>
            <person name="Vacquier V.D."/>
        </authorList>
    </citation>
    <scope>NUCLEOTIDE SEQUENCE [LARGE SCALE GENOMIC DNA]</scope>
    <source>
        <strain evidence="18 19">NIO-1016</strain>
    </source>
</reference>
<dbReference type="Gene3D" id="3.30.565.10">
    <property type="entry name" value="Histidine kinase-like ATPase, C-terminal domain"/>
    <property type="match status" value="1"/>
</dbReference>
<evidence type="ECO:0000256" key="5">
    <source>
        <dbReference type="ARBA" id="ARBA00022553"/>
    </source>
</evidence>
<dbReference type="PROSITE" id="PS50110">
    <property type="entry name" value="RESPONSE_REGULATORY"/>
    <property type="match status" value="1"/>
</dbReference>
<evidence type="ECO:0000256" key="14">
    <source>
        <dbReference type="SAM" id="Phobius"/>
    </source>
</evidence>
<comment type="subcellular location">
    <subcellularLocation>
        <location evidence="2">Cell membrane</location>
        <topology evidence="2">Multi-pass membrane protein</topology>
    </subcellularLocation>
</comment>
<dbReference type="FunFam" id="3.30.565.10:FF:000006">
    <property type="entry name" value="Sensor histidine kinase WalK"/>
    <property type="match status" value="1"/>
</dbReference>
<dbReference type="GO" id="GO:0000155">
    <property type="term" value="F:phosphorelay sensor kinase activity"/>
    <property type="evidence" value="ECO:0007669"/>
    <property type="project" value="InterPro"/>
</dbReference>
<evidence type="ECO:0000256" key="6">
    <source>
        <dbReference type="ARBA" id="ARBA00022679"/>
    </source>
</evidence>
<keyword evidence="10" id="KW-0902">Two-component regulatory system</keyword>
<dbReference type="Gene3D" id="1.10.287.130">
    <property type="match status" value="1"/>
</dbReference>
<dbReference type="Gene3D" id="6.10.340.10">
    <property type="match status" value="1"/>
</dbReference>
<keyword evidence="14" id="KW-1133">Transmembrane helix</keyword>
<dbReference type="InterPro" id="IPR003660">
    <property type="entry name" value="HAMP_dom"/>
</dbReference>
<dbReference type="PROSITE" id="PS50109">
    <property type="entry name" value="HIS_KIN"/>
    <property type="match status" value="1"/>
</dbReference>
<keyword evidence="5 12" id="KW-0597">Phosphoprotein</keyword>
<dbReference type="Gene3D" id="3.30.450.20">
    <property type="entry name" value="PAS domain"/>
    <property type="match status" value="1"/>
</dbReference>
<evidence type="ECO:0000313" key="19">
    <source>
        <dbReference type="Proteomes" id="UP000186385"/>
    </source>
</evidence>
<feature type="coiled-coil region" evidence="13">
    <location>
        <begin position="254"/>
        <end position="305"/>
    </location>
</feature>
<dbReference type="GO" id="GO:0005524">
    <property type="term" value="F:ATP binding"/>
    <property type="evidence" value="ECO:0007669"/>
    <property type="project" value="UniProtKB-KW"/>
</dbReference>
<dbReference type="PANTHER" id="PTHR43047:SF72">
    <property type="entry name" value="OSMOSENSING HISTIDINE PROTEIN KINASE SLN1"/>
    <property type="match status" value="1"/>
</dbReference>
<accession>A0A1N7CQI7</accession>
<dbReference type="InterPro" id="IPR004358">
    <property type="entry name" value="Sig_transdc_His_kin-like_C"/>
</dbReference>
<evidence type="ECO:0000256" key="13">
    <source>
        <dbReference type="SAM" id="Coils"/>
    </source>
</evidence>
<keyword evidence="7" id="KW-0547">Nucleotide-binding</keyword>
<keyword evidence="11 14" id="KW-0472">Membrane</keyword>
<dbReference type="SUPFAM" id="SSF55874">
    <property type="entry name" value="ATPase domain of HSP90 chaperone/DNA topoisomerase II/histidine kinase"/>
    <property type="match status" value="1"/>
</dbReference>
<keyword evidence="8" id="KW-0418">Kinase</keyword>
<dbReference type="Pfam" id="PF00512">
    <property type="entry name" value="HisKA"/>
    <property type="match status" value="1"/>
</dbReference>
<evidence type="ECO:0000259" key="15">
    <source>
        <dbReference type="PROSITE" id="PS50109"/>
    </source>
</evidence>
<dbReference type="SMART" id="SM00387">
    <property type="entry name" value="HATPase_c"/>
    <property type="match status" value="1"/>
</dbReference>
<evidence type="ECO:0000256" key="8">
    <source>
        <dbReference type="ARBA" id="ARBA00022777"/>
    </source>
</evidence>
<dbReference type="InterPro" id="IPR011006">
    <property type="entry name" value="CheY-like_superfamily"/>
</dbReference>
<evidence type="ECO:0000256" key="1">
    <source>
        <dbReference type="ARBA" id="ARBA00000085"/>
    </source>
</evidence>
<dbReference type="PROSITE" id="PS50885">
    <property type="entry name" value="HAMP"/>
    <property type="match status" value="1"/>
</dbReference>
<keyword evidence="13" id="KW-0175">Coiled coil</keyword>
<dbReference type="InterPro" id="IPR036890">
    <property type="entry name" value="HATPase_C_sf"/>
</dbReference>
<dbReference type="InterPro" id="IPR036097">
    <property type="entry name" value="HisK_dim/P_sf"/>
</dbReference>
<dbReference type="PANTHER" id="PTHR43047">
    <property type="entry name" value="TWO-COMPONENT HISTIDINE PROTEIN KINASE"/>
    <property type="match status" value="1"/>
</dbReference>
<keyword evidence="6" id="KW-0808">Transferase</keyword>
<dbReference type="CDD" id="cd06225">
    <property type="entry name" value="HAMP"/>
    <property type="match status" value="1"/>
</dbReference>
<dbReference type="InterPro" id="IPR003594">
    <property type="entry name" value="HATPase_dom"/>
</dbReference>
<dbReference type="AlphaFoldDB" id="A0A1N7CQI7"/>
<evidence type="ECO:0000256" key="2">
    <source>
        <dbReference type="ARBA" id="ARBA00004651"/>
    </source>
</evidence>
<dbReference type="Proteomes" id="UP000186385">
    <property type="component" value="Unassembled WGS sequence"/>
</dbReference>
<gene>
    <name evidence="18" type="ORF">SAMN05443094_1153</name>
</gene>
<feature type="domain" description="Histidine kinase" evidence="15">
    <location>
        <begin position="587"/>
        <end position="801"/>
    </location>
</feature>
<dbReference type="GO" id="GO:0009927">
    <property type="term" value="F:histidine phosphotransfer kinase activity"/>
    <property type="evidence" value="ECO:0007669"/>
    <property type="project" value="TreeGrafter"/>
</dbReference>
<dbReference type="EMBL" id="FTLX01000015">
    <property type="protein sequence ID" value="SIR65704.1"/>
    <property type="molecule type" value="Genomic_DNA"/>
</dbReference>
<name>A0A1N7CQI7_9BACI</name>
<evidence type="ECO:0000256" key="3">
    <source>
        <dbReference type="ARBA" id="ARBA00012438"/>
    </source>
</evidence>
<dbReference type="STRING" id="1017273.SAMN05443094_1153"/>
<organism evidence="18 19">
    <name type="scientific">Domibacillus enclensis</name>
    <dbReference type="NCBI Taxonomy" id="1017273"/>
    <lineage>
        <taxon>Bacteria</taxon>
        <taxon>Bacillati</taxon>
        <taxon>Bacillota</taxon>
        <taxon>Bacilli</taxon>
        <taxon>Bacillales</taxon>
        <taxon>Bacillaceae</taxon>
        <taxon>Domibacillus</taxon>
    </lineage>
</organism>
<feature type="domain" description="Response regulatory" evidence="16">
    <location>
        <begin position="818"/>
        <end position="933"/>
    </location>
</feature>
<dbReference type="FunFam" id="1.10.287.130:FF:000001">
    <property type="entry name" value="Two-component sensor histidine kinase"/>
    <property type="match status" value="1"/>
</dbReference>
<protein>
    <recommendedName>
        <fullName evidence="3">histidine kinase</fullName>
        <ecNumber evidence="3">2.7.13.3</ecNumber>
    </recommendedName>
</protein>
<keyword evidence="9" id="KW-0067">ATP-binding</keyword>
<evidence type="ECO:0000256" key="4">
    <source>
        <dbReference type="ARBA" id="ARBA00022475"/>
    </source>
</evidence>
<dbReference type="Pfam" id="PF02518">
    <property type="entry name" value="HATPase_c"/>
    <property type="match status" value="1"/>
</dbReference>
<dbReference type="SUPFAM" id="SSF52172">
    <property type="entry name" value="CheY-like"/>
    <property type="match status" value="1"/>
</dbReference>
<evidence type="ECO:0000259" key="17">
    <source>
        <dbReference type="PROSITE" id="PS50885"/>
    </source>
</evidence>
<dbReference type="Pfam" id="PF00072">
    <property type="entry name" value="Response_reg"/>
    <property type="match status" value="1"/>
</dbReference>
<evidence type="ECO:0000313" key="18">
    <source>
        <dbReference type="EMBL" id="SIR65704.1"/>
    </source>
</evidence>
<dbReference type="CDD" id="cd16922">
    <property type="entry name" value="HATPase_EvgS-ArcB-TorS-like"/>
    <property type="match status" value="1"/>
</dbReference>
<dbReference type="RefSeq" id="WP_045852414.1">
    <property type="nucleotide sequence ID" value="NZ_FTLX01000015.1"/>
</dbReference>
<feature type="modified residue" description="4-aspartylphosphate" evidence="12">
    <location>
        <position position="867"/>
    </location>
</feature>
<evidence type="ECO:0000256" key="10">
    <source>
        <dbReference type="ARBA" id="ARBA00023012"/>
    </source>
</evidence>
<dbReference type="EC" id="2.7.13.3" evidence="3"/>
<dbReference type="Gene3D" id="3.40.50.2300">
    <property type="match status" value="1"/>
</dbReference>
<dbReference type="SMART" id="SM00448">
    <property type="entry name" value="REC"/>
    <property type="match status" value="1"/>
</dbReference>
<evidence type="ECO:0000259" key="16">
    <source>
        <dbReference type="PROSITE" id="PS50110"/>
    </source>
</evidence>
<feature type="domain" description="HAMP" evidence="17">
    <location>
        <begin position="210"/>
        <end position="262"/>
    </location>
</feature>
<proteinExistence type="predicted"/>
<dbReference type="SMART" id="SM00388">
    <property type="entry name" value="HisKA"/>
    <property type="match status" value="1"/>
</dbReference>
<dbReference type="InterPro" id="IPR001789">
    <property type="entry name" value="Sig_transdc_resp-reg_receiver"/>
</dbReference>
<evidence type="ECO:0000256" key="7">
    <source>
        <dbReference type="ARBA" id="ARBA00022741"/>
    </source>
</evidence>
<keyword evidence="14" id="KW-0812">Transmembrane</keyword>
<comment type="catalytic activity">
    <reaction evidence="1">
        <text>ATP + protein L-histidine = ADP + protein N-phospho-L-histidine.</text>
        <dbReference type="EC" id="2.7.13.3"/>
    </reaction>
</comment>